<feature type="domain" description="CARD" evidence="12">
    <location>
        <begin position="12"/>
        <end position="86"/>
    </location>
</feature>
<evidence type="ECO:0000256" key="11">
    <source>
        <dbReference type="ARBA" id="ARBA00023233"/>
    </source>
</evidence>
<dbReference type="CDD" id="cd01671">
    <property type="entry name" value="CARD"/>
    <property type="match status" value="1"/>
</dbReference>
<comment type="caution">
    <text evidence="14">The sequence shown here is derived from an EMBL/GenBank/DDBJ whole genome shotgun (WGS) entry which is preliminary data.</text>
</comment>
<keyword evidence="2" id="KW-0963">Cytoplasm</keyword>
<dbReference type="SUPFAM" id="SSF52047">
    <property type="entry name" value="RNI-like"/>
    <property type="match status" value="1"/>
</dbReference>
<dbReference type="InterPro" id="IPR029495">
    <property type="entry name" value="NACHT-assoc"/>
</dbReference>
<dbReference type="Gene3D" id="1.10.533.10">
    <property type="entry name" value="Death Domain, Fas"/>
    <property type="match status" value="1"/>
</dbReference>
<dbReference type="GO" id="GO:0061702">
    <property type="term" value="C:canonical inflammasome complex"/>
    <property type="evidence" value="ECO:0007669"/>
    <property type="project" value="UniProtKB-SubCell"/>
</dbReference>
<dbReference type="PANTHER" id="PTHR45690:SF19">
    <property type="entry name" value="NACHT, LRR AND PYD DOMAINS-CONTAINING PROTEIN 3"/>
    <property type="match status" value="1"/>
</dbReference>
<dbReference type="Pfam" id="PF17776">
    <property type="entry name" value="NLRC4_HD2"/>
    <property type="match status" value="1"/>
</dbReference>
<dbReference type="InterPro" id="IPR032675">
    <property type="entry name" value="LRR_dom_sf"/>
</dbReference>
<dbReference type="InterPro" id="IPR041267">
    <property type="entry name" value="NLRP_HD2"/>
</dbReference>
<dbReference type="SUPFAM" id="SSF47986">
    <property type="entry name" value="DEATH domain"/>
    <property type="match status" value="1"/>
</dbReference>
<dbReference type="GO" id="GO:0042981">
    <property type="term" value="P:regulation of apoptotic process"/>
    <property type="evidence" value="ECO:0007669"/>
    <property type="project" value="InterPro"/>
</dbReference>
<dbReference type="AlphaFoldDB" id="A0A8T2P7C2"/>
<gene>
    <name evidence="14" type="ORF">JZ751_008656</name>
</gene>
<evidence type="ECO:0000256" key="10">
    <source>
        <dbReference type="ARBA" id="ARBA00023198"/>
    </source>
</evidence>
<dbReference type="PANTHER" id="PTHR45690">
    <property type="entry name" value="NACHT, LRR AND PYD DOMAINS-CONTAINING PROTEIN 12"/>
    <property type="match status" value="1"/>
</dbReference>
<reference evidence="14" key="1">
    <citation type="thesis" date="2021" institute="BYU ScholarsArchive" country="Provo, UT, USA">
        <title>Applications of and Algorithms for Genome Assembly and Genomic Analyses with an Emphasis on Marine Teleosts.</title>
        <authorList>
            <person name="Pickett B.D."/>
        </authorList>
    </citation>
    <scope>NUCLEOTIDE SEQUENCE</scope>
    <source>
        <strain evidence="14">HI-2016</strain>
    </source>
</reference>
<dbReference type="InterPro" id="IPR050637">
    <property type="entry name" value="NLRP_innate_immun_reg"/>
</dbReference>
<accession>A0A8T2P7C2</accession>
<dbReference type="PROSITE" id="PS50837">
    <property type="entry name" value="NACHT"/>
    <property type="match status" value="1"/>
</dbReference>
<dbReference type="Pfam" id="PF17779">
    <property type="entry name" value="WHD_NOD2"/>
    <property type="match status" value="1"/>
</dbReference>
<keyword evidence="11" id="KW-1271">Inflammasome</keyword>
<evidence type="ECO:0000256" key="3">
    <source>
        <dbReference type="ARBA" id="ARBA00022588"/>
    </source>
</evidence>
<keyword evidence="15" id="KW-1185">Reference proteome</keyword>
<protein>
    <submittedName>
        <fullName evidence="14">Uncharacterized protein</fullName>
    </submittedName>
</protein>
<dbReference type="SUPFAM" id="SSF52540">
    <property type="entry name" value="P-loop containing nucleoside triphosphate hydrolases"/>
    <property type="match status" value="1"/>
</dbReference>
<keyword evidence="7" id="KW-0067">ATP-binding</keyword>
<evidence type="ECO:0000313" key="15">
    <source>
        <dbReference type="Proteomes" id="UP000824540"/>
    </source>
</evidence>
<keyword evidence="3" id="KW-0399">Innate immunity</keyword>
<dbReference type="Proteomes" id="UP000824540">
    <property type="component" value="Unassembled WGS sequence"/>
</dbReference>
<evidence type="ECO:0000256" key="9">
    <source>
        <dbReference type="ARBA" id="ARBA00022859"/>
    </source>
</evidence>
<dbReference type="OrthoDB" id="120976at2759"/>
<dbReference type="Pfam" id="PF00619">
    <property type="entry name" value="CARD"/>
    <property type="match status" value="1"/>
</dbReference>
<dbReference type="Pfam" id="PF05729">
    <property type="entry name" value="NACHT"/>
    <property type="match status" value="1"/>
</dbReference>
<evidence type="ECO:0000259" key="13">
    <source>
        <dbReference type="PROSITE" id="PS50837"/>
    </source>
</evidence>
<dbReference type="PROSITE" id="PS50209">
    <property type="entry name" value="CARD"/>
    <property type="match status" value="1"/>
</dbReference>
<evidence type="ECO:0000256" key="8">
    <source>
        <dbReference type="ARBA" id="ARBA00022843"/>
    </source>
</evidence>
<evidence type="ECO:0000256" key="2">
    <source>
        <dbReference type="ARBA" id="ARBA00022490"/>
    </source>
</evidence>
<evidence type="ECO:0000256" key="1">
    <source>
        <dbReference type="ARBA" id="ARBA00004110"/>
    </source>
</evidence>
<keyword evidence="9" id="KW-0391">Immunity</keyword>
<dbReference type="Pfam" id="PF14484">
    <property type="entry name" value="FISNA"/>
    <property type="match status" value="1"/>
</dbReference>
<keyword evidence="4" id="KW-0677">Repeat</keyword>
<keyword evidence="6" id="KW-0378">Hydrolase</keyword>
<evidence type="ECO:0000256" key="4">
    <source>
        <dbReference type="ARBA" id="ARBA00022737"/>
    </source>
</evidence>
<keyword evidence="5" id="KW-0547">Nucleotide-binding</keyword>
<organism evidence="14 15">
    <name type="scientific">Albula glossodonta</name>
    <name type="common">roundjaw bonefish</name>
    <dbReference type="NCBI Taxonomy" id="121402"/>
    <lineage>
        <taxon>Eukaryota</taxon>
        <taxon>Metazoa</taxon>
        <taxon>Chordata</taxon>
        <taxon>Craniata</taxon>
        <taxon>Vertebrata</taxon>
        <taxon>Euteleostomi</taxon>
        <taxon>Actinopterygii</taxon>
        <taxon>Neopterygii</taxon>
        <taxon>Teleostei</taxon>
        <taxon>Albuliformes</taxon>
        <taxon>Albulidae</taxon>
        <taxon>Albula</taxon>
    </lineage>
</organism>
<dbReference type="SMART" id="SM01288">
    <property type="entry name" value="FISNA"/>
    <property type="match status" value="1"/>
</dbReference>
<name>A0A8T2P7C2_9TELE</name>
<keyword evidence="10" id="KW-0395">Inflammatory response</keyword>
<dbReference type="GO" id="GO:0005524">
    <property type="term" value="F:ATP binding"/>
    <property type="evidence" value="ECO:0007669"/>
    <property type="project" value="UniProtKB-KW"/>
</dbReference>
<dbReference type="GO" id="GO:0045087">
    <property type="term" value="P:innate immune response"/>
    <property type="evidence" value="ECO:0007669"/>
    <property type="project" value="UniProtKB-KW"/>
</dbReference>
<evidence type="ECO:0000259" key="12">
    <source>
        <dbReference type="PROSITE" id="PS50209"/>
    </source>
</evidence>
<comment type="subcellular location">
    <subcellularLocation>
        <location evidence="1">Inflammasome</location>
    </subcellularLocation>
</comment>
<evidence type="ECO:0000313" key="14">
    <source>
        <dbReference type="EMBL" id="KAG9345512.1"/>
    </source>
</evidence>
<proteinExistence type="predicted"/>
<dbReference type="InterPro" id="IPR011029">
    <property type="entry name" value="DEATH-like_dom_sf"/>
</dbReference>
<dbReference type="InterPro" id="IPR001315">
    <property type="entry name" value="CARD"/>
</dbReference>
<dbReference type="InterPro" id="IPR007111">
    <property type="entry name" value="NACHT_NTPase"/>
</dbReference>
<evidence type="ECO:0000256" key="6">
    <source>
        <dbReference type="ARBA" id="ARBA00022801"/>
    </source>
</evidence>
<dbReference type="InterPro" id="IPR041075">
    <property type="entry name" value="NOD1/2_WH"/>
</dbReference>
<dbReference type="GO" id="GO:0006954">
    <property type="term" value="P:inflammatory response"/>
    <property type="evidence" value="ECO:0007669"/>
    <property type="project" value="UniProtKB-KW"/>
</dbReference>
<dbReference type="Gene3D" id="3.80.10.10">
    <property type="entry name" value="Ribonuclease Inhibitor"/>
    <property type="match status" value="1"/>
</dbReference>
<sequence>MAAAAATSLAAVDRQCQRSLRELREHLVDLLEEHITSLIEQLVFREVFTRDDREDVLCALGPRARIRKVLDILDCKGEEAANTFLSLCNQLQRAGNQPTHQAQSANYNKMIQKHKQTLKRRSESMLYYNSRHGEKVPFSEHYVNLLLVKGHHSLEIKKHEILAFGQQRITLQHKAVEQRVIKPAQLFSSANGRPAKKILVTGVAGIGKTVLVQKILCDFGNNQYYINFDFVIHLTFRDLNLICKPISLRELILRKNRHLAKELDNIFANANKLLFVLDGFDEFKHYRGCDVEEFVTEEDQEAEVVQIFASLMQGELLEEASVLLTSRPTAISYIPINCIDCFVLITGFSMVEIKDFFFKYFQEEGLALRMFEIAKANDLMFTLCYIPAFCYIVCSILRDSSGFSSNSPRTMTDIYTQYLVALLRSHSQSRTVSNDDPSSRGESLEQLTETVLRLGRLAYLKLLDHETLFYSCTMEVQQLASCDLVSTFLDKTSVQESGCTEDVYSFTHFTVQEFFAALYYVLEEHPSPDILEDEINHGREASAGYLDLFRRFLSGLLSERNQLVLFQKMQIRTSSKAESYLCRLLRDIQSLCENGAFILNHLHCFFEQQNASLAQELRPNALRINIMDDNLSTNDYGVIVYFLNLMEGNISELDLTGTNISTAALKDLKPYLFRCEKLWLEGNNITFRGLSTLTDLTPFSLKEVIVIWNDVSVEEAEKLNCLCHRQCFIADFTNDGTWEGWSDWVLHRCEVSNNEKLVTFLQKVCKISIHNMEISWVEVFYRKLAQMIRTRINQCSEDDIQRKLEKFLNTLDW</sequence>
<evidence type="ECO:0000256" key="5">
    <source>
        <dbReference type="ARBA" id="ARBA00022741"/>
    </source>
</evidence>
<dbReference type="Gene3D" id="3.40.50.300">
    <property type="entry name" value="P-loop containing nucleotide triphosphate hydrolases"/>
    <property type="match status" value="1"/>
</dbReference>
<evidence type="ECO:0000256" key="7">
    <source>
        <dbReference type="ARBA" id="ARBA00022840"/>
    </source>
</evidence>
<dbReference type="InterPro" id="IPR027417">
    <property type="entry name" value="P-loop_NTPase"/>
</dbReference>
<feature type="domain" description="NACHT" evidence="13">
    <location>
        <begin position="196"/>
        <end position="330"/>
    </location>
</feature>
<dbReference type="EMBL" id="JAFBMS010000017">
    <property type="protein sequence ID" value="KAG9345512.1"/>
    <property type="molecule type" value="Genomic_DNA"/>
</dbReference>
<keyword evidence="8" id="KW-0832">Ubl conjugation</keyword>